<dbReference type="EMBL" id="JFKA01000008">
    <property type="protein sequence ID" value="OSQ37057.1"/>
    <property type="molecule type" value="Genomic_DNA"/>
</dbReference>
<sequence>MMGLSMRGMSLALAGGMAMMMAACTSAPVQTYPDVTWRHLQPIAFSAGPIEKVAAYGVPAANDLQPDLPFDLGRMAMNWPDDRLQTVGTNDILRYSVTDAEITTANLKTKSGLSGMFTDDQSQKVDLKVGAKLELMSEDGTPKGEVAAVVERSRTLSESMSVAEREKAIYDETAALLMDLDRELDKQIHKNLARYVLK</sequence>
<proteinExistence type="predicted"/>
<feature type="signal peptide" evidence="1">
    <location>
        <begin position="1"/>
        <end position="22"/>
    </location>
</feature>
<gene>
    <name evidence="2" type="ORF">TMES_16090</name>
</gene>
<protein>
    <recommendedName>
        <fullName evidence="4">Lipoprotein</fullName>
    </recommendedName>
</protein>
<evidence type="ECO:0000313" key="3">
    <source>
        <dbReference type="Proteomes" id="UP000193391"/>
    </source>
</evidence>
<comment type="caution">
    <text evidence="2">The sequence shown here is derived from an EMBL/GenBank/DDBJ whole genome shotgun (WGS) entry which is preliminary data.</text>
</comment>
<dbReference type="AlphaFoldDB" id="A0A1Y2KXJ0"/>
<name>A0A1Y2KXJ0_9PROT</name>
<dbReference type="Proteomes" id="UP000193391">
    <property type="component" value="Unassembled WGS sequence"/>
</dbReference>
<dbReference type="STRING" id="1293891.TMES_16090"/>
<reference evidence="2 3" key="1">
    <citation type="submission" date="2014-03" db="EMBL/GenBank/DDBJ databases">
        <title>The draft genome sequence of Thalassospira mesophila JCM 18969.</title>
        <authorList>
            <person name="Lai Q."/>
            <person name="Shao Z."/>
        </authorList>
    </citation>
    <scope>NUCLEOTIDE SEQUENCE [LARGE SCALE GENOMIC DNA]</scope>
    <source>
        <strain evidence="2 3">JCM 18969</strain>
    </source>
</reference>
<dbReference type="RefSeq" id="WP_085584580.1">
    <property type="nucleotide sequence ID" value="NZ_JFKA01000008.1"/>
</dbReference>
<evidence type="ECO:0000313" key="2">
    <source>
        <dbReference type="EMBL" id="OSQ37057.1"/>
    </source>
</evidence>
<evidence type="ECO:0000256" key="1">
    <source>
        <dbReference type="SAM" id="SignalP"/>
    </source>
</evidence>
<dbReference type="PROSITE" id="PS51257">
    <property type="entry name" value="PROKAR_LIPOPROTEIN"/>
    <property type="match status" value="1"/>
</dbReference>
<organism evidence="2 3">
    <name type="scientific">Thalassospira mesophila</name>
    <dbReference type="NCBI Taxonomy" id="1293891"/>
    <lineage>
        <taxon>Bacteria</taxon>
        <taxon>Pseudomonadati</taxon>
        <taxon>Pseudomonadota</taxon>
        <taxon>Alphaproteobacteria</taxon>
        <taxon>Rhodospirillales</taxon>
        <taxon>Thalassospiraceae</taxon>
        <taxon>Thalassospira</taxon>
    </lineage>
</organism>
<keyword evidence="1" id="KW-0732">Signal</keyword>
<feature type="chain" id="PRO_5011988297" description="Lipoprotein" evidence="1">
    <location>
        <begin position="23"/>
        <end position="198"/>
    </location>
</feature>
<accession>A0A1Y2KXJ0</accession>
<evidence type="ECO:0008006" key="4">
    <source>
        <dbReference type="Google" id="ProtNLM"/>
    </source>
</evidence>
<keyword evidence="3" id="KW-1185">Reference proteome</keyword>
<dbReference type="OrthoDB" id="8447133at2"/>